<organism evidence="1 2">
    <name type="scientific">Sclerotinia nivalis</name>
    <dbReference type="NCBI Taxonomy" id="352851"/>
    <lineage>
        <taxon>Eukaryota</taxon>
        <taxon>Fungi</taxon>
        <taxon>Dikarya</taxon>
        <taxon>Ascomycota</taxon>
        <taxon>Pezizomycotina</taxon>
        <taxon>Leotiomycetes</taxon>
        <taxon>Helotiales</taxon>
        <taxon>Sclerotiniaceae</taxon>
        <taxon>Sclerotinia</taxon>
    </lineage>
</organism>
<reference evidence="1" key="1">
    <citation type="submission" date="2022-11" db="EMBL/GenBank/DDBJ databases">
        <title>Genome Resource of Sclerotinia nivalis Strain SnTB1, a Plant Pathogen Isolated from American Ginseng.</title>
        <authorList>
            <person name="Fan S."/>
        </authorList>
    </citation>
    <scope>NUCLEOTIDE SEQUENCE</scope>
    <source>
        <strain evidence="1">SnTB1</strain>
    </source>
</reference>
<accession>A0A9X0DMN3</accession>
<name>A0A9X0DMN3_9HELO</name>
<dbReference type="AlphaFoldDB" id="A0A9X0DMN3"/>
<evidence type="ECO:0000313" key="2">
    <source>
        <dbReference type="Proteomes" id="UP001152300"/>
    </source>
</evidence>
<dbReference type="OrthoDB" id="5354164at2759"/>
<protein>
    <submittedName>
        <fullName evidence="1">Uncharacterized protein</fullName>
    </submittedName>
</protein>
<evidence type="ECO:0000313" key="1">
    <source>
        <dbReference type="EMBL" id="KAJ8067785.1"/>
    </source>
</evidence>
<keyword evidence="2" id="KW-1185">Reference proteome</keyword>
<gene>
    <name evidence="1" type="ORF">OCU04_003383</name>
</gene>
<dbReference type="Proteomes" id="UP001152300">
    <property type="component" value="Unassembled WGS sequence"/>
</dbReference>
<dbReference type="EMBL" id="JAPEIS010000003">
    <property type="protein sequence ID" value="KAJ8067785.1"/>
    <property type="molecule type" value="Genomic_DNA"/>
</dbReference>
<comment type="caution">
    <text evidence="1">The sequence shown here is derived from an EMBL/GenBank/DDBJ whole genome shotgun (WGS) entry which is preliminary data.</text>
</comment>
<sequence length="465" mass="51378">MALSRLQASLAAVTNEVTVAAANINFDFTLVRCEAPKEYQNLGNALSRKRKEEAESGSPHITARRLGALFEGICPPTPNLIKAYGVRVSEIADLAKEQTSEPSNSMFAAHTGVDGTSIWAAATSSSTALHVQLSACMLVSVWTAPQAISIWFELVKERRRYVQSSFYTGEKVRYTTLTAAAQADISRLHLAEWDASARSWLRTTNEMKRREQRQLMLILDNVSIPINQDMVVHSSVLSAWKSALESMEKLVTGMPQAVNSGPTLLALSTWHLYPDLLLPAHDNKVVRFLDPLVQSGGMLTVGLENAGKDDLCGVYWSLSLAHINYYGHPVPTSTCPAHNFARISFPQFNQAVFGCLAGKWASNGIDLNSSAQVSALIQGYISILARNETLPLPRIAAIKFLNDSDHWFNLMATAAWAHLDESSTYKDREMDQKLLNYGLRRSSDFFPEEITEPLFGLLNTQTLLD</sequence>
<proteinExistence type="predicted"/>